<organism evidence="3 4">
    <name type="scientific">Gossypium australe</name>
    <dbReference type="NCBI Taxonomy" id="47621"/>
    <lineage>
        <taxon>Eukaryota</taxon>
        <taxon>Viridiplantae</taxon>
        <taxon>Streptophyta</taxon>
        <taxon>Embryophyta</taxon>
        <taxon>Tracheophyta</taxon>
        <taxon>Spermatophyta</taxon>
        <taxon>Magnoliopsida</taxon>
        <taxon>eudicotyledons</taxon>
        <taxon>Gunneridae</taxon>
        <taxon>Pentapetalae</taxon>
        <taxon>rosids</taxon>
        <taxon>malvids</taxon>
        <taxon>Malvales</taxon>
        <taxon>Malvaceae</taxon>
        <taxon>Malvoideae</taxon>
        <taxon>Gossypium</taxon>
    </lineage>
</organism>
<reference evidence="4" key="1">
    <citation type="journal article" date="2019" name="Plant Biotechnol. J.">
        <title>Genome sequencing of the Australian wild diploid species Gossypium australe highlights disease resistance and delayed gland morphogenesis.</title>
        <authorList>
            <person name="Cai Y."/>
            <person name="Cai X."/>
            <person name="Wang Q."/>
            <person name="Wang P."/>
            <person name="Zhang Y."/>
            <person name="Cai C."/>
            <person name="Xu Y."/>
            <person name="Wang K."/>
            <person name="Zhou Z."/>
            <person name="Wang C."/>
            <person name="Geng S."/>
            <person name="Li B."/>
            <person name="Dong Q."/>
            <person name="Hou Y."/>
            <person name="Wang H."/>
            <person name="Ai P."/>
            <person name="Liu Z."/>
            <person name="Yi F."/>
            <person name="Sun M."/>
            <person name="An G."/>
            <person name="Cheng J."/>
            <person name="Zhang Y."/>
            <person name="Shi Q."/>
            <person name="Xie Y."/>
            <person name="Shi X."/>
            <person name="Chang Y."/>
            <person name="Huang F."/>
            <person name="Chen Y."/>
            <person name="Hong S."/>
            <person name="Mi L."/>
            <person name="Sun Q."/>
            <person name="Zhang L."/>
            <person name="Zhou B."/>
            <person name="Peng R."/>
            <person name="Zhang X."/>
            <person name="Liu F."/>
        </authorList>
    </citation>
    <scope>NUCLEOTIDE SEQUENCE [LARGE SCALE GENOMIC DNA]</scope>
    <source>
        <strain evidence="4">cv. PA1801</strain>
    </source>
</reference>
<feature type="coiled-coil region" evidence="1">
    <location>
        <begin position="154"/>
        <end position="181"/>
    </location>
</feature>
<evidence type="ECO:0000256" key="1">
    <source>
        <dbReference type="SAM" id="Coils"/>
    </source>
</evidence>
<evidence type="ECO:0000256" key="2">
    <source>
        <dbReference type="SAM" id="MobiDB-lite"/>
    </source>
</evidence>
<evidence type="ECO:0000313" key="3">
    <source>
        <dbReference type="EMBL" id="KAA3488731.1"/>
    </source>
</evidence>
<evidence type="ECO:0000313" key="4">
    <source>
        <dbReference type="Proteomes" id="UP000325315"/>
    </source>
</evidence>
<dbReference type="Pfam" id="PF25015">
    <property type="entry name" value="RBD_AKAP-17A"/>
    <property type="match status" value="1"/>
</dbReference>
<dbReference type="GO" id="GO:0016301">
    <property type="term" value="F:kinase activity"/>
    <property type="evidence" value="ECO:0007669"/>
    <property type="project" value="UniProtKB-KW"/>
</dbReference>
<dbReference type="Proteomes" id="UP000325315">
    <property type="component" value="Unassembled WGS sequence"/>
</dbReference>
<comment type="caution">
    <text evidence="3">The sequence shown here is derived from an EMBL/GenBank/DDBJ whole genome shotgun (WGS) entry which is preliminary data.</text>
</comment>
<dbReference type="InterPro" id="IPR056852">
    <property type="entry name" value="AK17A/B"/>
</dbReference>
<keyword evidence="4" id="KW-1185">Reference proteome</keyword>
<dbReference type="PANTHER" id="PTHR12484">
    <property type="entry name" value="B-LYMPHOCYTE ANTIGEN-RELATED"/>
    <property type="match status" value="1"/>
</dbReference>
<sequence>MFPVCVVTKPFSTARRSKRQRFLVFLCPLNPNNKSLRNCKVRNLEGHRIRFKMRPLETLPPTETLEIENGLSLVPRVKLNLTIHPSLPSVSKPIDEWQLKRALIDFLKTSLSVSVTVPEEDLQIKRLKDLKKRKRDEPVAHGALFIRDIRFLSGKKKIEEVDNEEEDVKELEKKFLEWRRHVAEKMDGIELNLEGVKYNLSVEIPASDDFERMRKDWEESYAFRNRGYSRVGRQEPDTIVLRGVPSRWFAEPRVSSKPSMLVTHTIFSTFGKIRNLNVSEDEDLAKGMDEDELDIGIVSGLHCKIIVQFEKYRDFYNALKVLCGRSLQKCKIVFLAFCTMAYLQAIINAKSFKTPFQWDTLKGMGKNCCMVDCVEHYGSRLSADYEVTWDKDGFFRNSRSQNQDKSSKMQEPAAVRYRSEAPRREPHVSEFTSNDTRRKRFKE</sequence>
<dbReference type="PANTHER" id="PTHR12484:SF4">
    <property type="entry name" value="A-KINASE ANCHOR PROTEIN 17A"/>
    <property type="match status" value="1"/>
</dbReference>
<dbReference type="OrthoDB" id="1918237at2759"/>
<dbReference type="EMBL" id="SMMG02000001">
    <property type="protein sequence ID" value="KAA3488731.1"/>
    <property type="molecule type" value="Genomic_DNA"/>
</dbReference>
<accession>A0A5B6X3A2</accession>
<proteinExistence type="predicted"/>
<dbReference type="AlphaFoldDB" id="A0A5B6X3A2"/>
<feature type="region of interest" description="Disordered" evidence="2">
    <location>
        <begin position="398"/>
        <end position="443"/>
    </location>
</feature>
<gene>
    <name evidence="3" type="ORF">EPI10_032447</name>
</gene>
<keyword evidence="1" id="KW-0175">Coiled coil</keyword>
<protein>
    <submittedName>
        <fullName evidence="3">A-kinase anchor protein 17A</fullName>
    </submittedName>
</protein>
<keyword evidence="3" id="KW-0418">Kinase</keyword>
<name>A0A5B6X3A2_9ROSI</name>
<keyword evidence="3" id="KW-0808">Transferase</keyword>
<feature type="compositionally biased region" description="Basic and acidic residues" evidence="2">
    <location>
        <begin position="417"/>
        <end position="428"/>
    </location>
</feature>